<dbReference type="SUPFAM" id="SSF103107">
    <property type="entry name" value="Hypothetical protein c14orf129, hspc210"/>
    <property type="match status" value="1"/>
</dbReference>
<feature type="domain" description="GSKIP" evidence="2">
    <location>
        <begin position="14"/>
        <end position="111"/>
    </location>
</feature>
<protein>
    <recommendedName>
        <fullName evidence="2">GSKIP domain-containing protein</fullName>
    </recommendedName>
</protein>
<comment type="caution">
    <text evidence="3">The sequence shown here is derived from an EMBL/GenBank/DDBJ whole genome shotgun (WGS) entry which is preliminary data.</text>
</comment>
<dbReference type="GO" id="GO:0005737">
    <property type="term" value="C:cytoplasm"/>
    <property type="evidence" value="ECO:0007669"/>
    <property type="project" value="TreeGrafter"/>
</dbReference>
<dbReference type="GO" id="GO:0019207">
    <property type="term" value="F:kinase regulator activity"/>
    <property type="evidence" value="ECO:0007669"/>
    <property type="project" value="TreeGrafter"/>
</dbReference>
<reference evidence="3 4" key="1">
    <citation type="journal article" date="2017" name="Gigascience">
        <title>Genome sequence of the small brown planthopper, Laodelphax striatellus.</title>
        <authorList>
            <person name="Zhu J."/>
            <person name="Jiang F."/>
            <person name="Wang X."/>
            <person name="Yang P."/>
            <person name="Bao Y."/>
            <person name="Zhao W."/>
            <person name="Wang W."/>
            <person name="Lu H."/>
            <person name="Wang Q."/>
            <person name="Cui N."/>
            <person name="Li J."/>
            <person name="Chen X."/>
            <person name="Luo L."/>
            <person name="Yu J."/>
            <person name="Kang L."/>
            <person name="Cui F."/>
        </authorList>
    </citation>
    <scope>NUCLEOTIDE SEQUENCE [LARGE SCALE GENOMIC DNA]</scope>
    <source>
        <strain evidence="3">Lst14</strain>
    </source>
</reference>
<evidence type="ECO:0000313" key="4">
    <source>
        <dbReference type="Proteomes" id="UP000291343"/>
    </source>
</evidence>
<evidence type="ECO:0000259" key="2">
    <source>
        <dbReference type="Pfam" id="PF05303"/>
    </source>
</evidence>
<dbReference type="InParanoid" id="A0A482WXI3"/>
<dbReference type="PANTHER" id="PTHR12490">
    <property type="entry name" value="GSK3B-INTERACTING PROTEIN"/>
    <property type="match status" value="1"/>
</dbReference>
<dbReference type="InterPro" id="IPR007967">
    <property type="entry name" value="GSKIP_dom"/>
</dbReference>
<dbReference type="FunCoup" id="A0A482WXI3">
    <property type="interactions" value="367"/>
</dbReference>
<comment type="similarity">
    <text evidence="1">Belongs to the GSKIP family.</text>
</comment>
<dbReference type="InterPro" id="IPR037395">
    <property type="entry name" value="GSKIP"/>
</dbReference>
<dbReference type="SMR" id="A0A482WXI3"/>
<dbReference type="PANTHER" id="PTHR12490:SF4">
    <property type="entry name" value="GSK3B-INTERACTING PROTEIN"/>
    <property type="match status" value="1"/>
</dbReference>
<dbReference type="Gene3D" id="3.30.2280.10">
    <property type="entry name" value="Hypothetical protein (hspc210)"/>
    <property type="match status" value="1"/>
</dbReference>
<evidence type="ECO:0000313" key="3">
    <source>
        <dbReference type="EMBL" id="RZF38208.1"/>
    </source>
</evidence>
<gene>
    <name evidence="3" type="ORF">LSTR_LSTR005569</name>
</gene>
<dbReference type="Pfam" id="PF05303">
    <property type="entry name" value="GSKIP_dom"/>
    <property type="match status" value="1"/>
</dbReference>
<organism evidence="3 4">
    <name type="scientific">Laodelphax striatellus</name>
    <name type="common">Small brown planthopper</name>
    <name type="synonym">Delphax striatella</name>
    <dbReference type="NCBI Taxonomy" id="195883"/>
    <lineage>
        <taxon>Eukaryota</taxon>
        <taxon>Metazoa</taxon>
        <taxon>Ecdysozoa</taxon>
        <taxon>Arthropoda</taxon>
        <taxon>Hexapoda</taxon>
        <taxon>Insecta</taxon>
        <taxon>Pterygota</taxon>
        <taxon>Neoptera</taxon>
        <taxon>Paraneoptera</taxon>
        <taxon>Hemiptera</taxon>
        <taxon>Auchenorrhyncha</taxon>
        <taxon>Fulgoroidea</taxon>
        <taxon>Delphacidae</taxon>
        <taxon>Criomorphinae</taxon>
        <taxon>Laodelphax</taxon>
    </lineage>
</organism>
<dbReference type="AlphaFoldDB" id="A0A482WXI3"/>
<dbReference type="STRING" id="195883.A0A482WXI3"/>
<sequence>MAGTEDDGVIDWTAEAEAVIEDVKQFVKEIVISERIQPLRTGIFINVTTEENEKFCVEFCSQGFRVAGHSYDEVTDNSDIWYETPYSLLSTISPQYCLLFGNSLMQKLSDLQKSQENQD</sequence>
<dbReference type="EMBL" id="QKKF02022802">
    <property type="protein sequence ID" value="RZF38208.1"/>
    <property type="molecule type" value="Genomic_DNA"/>
</dbReference>
<accession>A0A482WXI3</accession>
<evidence type="ECO:0000256" key="1">
    <source>
        <dbReference type="ARBA" id="ARBA00009571"/>
    </source>
</evidence>
<proteinExistence type="inferred from homology"/>
<dbReference type="GO" id="GO:0060828">
    <property type="term" value="P:regulation of canonical Wnt signaling pathway"/>
    <property type="evidence" value="ECO:0007669"/>
    <property type="project" value="InterPro"/>
</dbReference>
<keyword evidence="4" id="KW-1185">Reference proteome</keyword>
<dbReference type="InterPro" id="IPR023231">
    <property type="entry name" value="GSKIP_dom_sf"/>
</dbReference>
<name>A0A482WXI3_LAOST</name>
<dbReference type="Proteomes" id="UP000291343">
    <property type="component" value="Unassembled WGS sequence"/>
</dbReference>
<dbReference type="OrthoDB" id="5804279at2759"/>
<dbReference type="GO" id="GO:0051018">
    <property type="term" value="F:protein kinase A binding"/>
    <property type="evidence" value="ECO:0007669"/>
    <property type="project" value="TreeGrafter"/>
</dbReference>